<dbReference type="GO" id="GO:0004022">
    <property type="term" value="F:alcohol dehydrogenase (NAD+) activity"/>
    <property type="evidence" value="ECO:0007669"/>
    <property type="project" value="TreeGrafter"/>
</dbReference>
<dbReference type="Pfam" id="PF00465">
    <property type="entry name" value="Fe-ADH"/>
    <property type="match status" value="1"/>
</dbReference>
<protein>
    <submittedName>
        <fullName evidence="4">1,3-propanediol dehydrogenase</fullName>
        <ecNumber evidence="4">1.1.1.202</ecNumber>
    </submittedName>
</protein>
<feature type="domain" description="Alcohol dehydrogenase iron-type/glycerol dehydrogenase GldA" evidence="2">
    <location>
        <begin position="9"/>
        <end position="182"/>
    </location>
</feature>
<dbReference type="InterPro" id="IPR039697">
    <property type="entry name" value="Alcohol_dehydrogenase_Fe"/>
</dbReference>
<dbReference type="EMBL" id="CACRUX010000067">
    <property type="protein sequence ID" value="VYU38080.1"/>
    <property type="molecule type" value="Genomic_DNA"/>
</dbReference>
<dbReference type="Pfam" id="PF25137">
    <property type="entry name" value="ADH_Fe_C"/>
    <property type="match status" value="1"/>
</dbReference>
<dbReference type="CDD" id="cd08185">
    <property type="entry name" value="Fe-ADH-like"/>
    <property type="match status" value="1"/>
</dbReference>
<evidence type="ECO:0000256" key="1">
    <source>
        <dbReference type="ARBA" id="ARBA00023002"/>
    </source>
</evidence>
<dbReference type="Gene3D" id="3.40.50.1970">
    <property type="match status" value="1"/>
</dbReference>
<dbReference type="SUPFAM" id="SSF56796">
    <property type="entry name" value="Dehydroquinate synthase-like"/>
    <property type="match status" value="1"/>
</dbReference>
<keyword evidence="1 4" id="KW-0560">Oxidoreductase</keyword>
<dbReference type="GO" id="GO:0047516">
    <property type="term" value="F:1,3-propanediol dehydrogenase activity"/>
    <property type="evidence" value="ECO:0007669"/>
    <property type="project" value="UniProtKB-EC"/>
</dbReference>
<accession>A0A6N3EAI2</accession>
<reference evidence="4" key="1">
    <citation type="submission" date="2019-11" db="EMBL/GenBank/DDBJ databases">
        <authorList>
            <person name="Feng L."/>
        </authorList>
    </citation>
    <scope>NUCLEOTIDE SEQUENCE</scope>
    <source>
        <strain evidence="4">VrattiLFYP33</strain>
    </source>
</reference>
<dbReference type="PANTHER" id="PTHR11496">
    <property type="entry name" value="ALCOHOL DEHYDROGENASE"/>
    <property type="match status" value="1"/>
</dbReference>
<dbReference type="EC" id="1.1.1.202" evidence="4"/>
<dbReference type="RefSeq" id="WP_156705416.1">
    <property type="nucleotide sequence ID" value="NZ_CACRUX010000067.1"/>
</dbReference>
<dbReference type="InterPro" id="IPR056798">
    <property type="entry name" value="ADH_Fe_C"/>
</dbReference>
<evidence type="ECO:0000259" key="3">
    <source>
        <dbReference type="Pfam" id="PF25137"/>
    </source>
</evidence>
<dbReference type="FunFam" id="3.40.50.1970:FF:000003">
    <property type="entry name" value="Alcohol dehydrogenase, iron-containing"/>
    <property type="match status" value="1"/>
</dbReference>
<dbReference type="GO" id="GO:0046872">
    <property type="term" value="F:metal ion binding"/>
    <property type="evidence" value="ECO:0007669"/>
    <property type="project" value="InterPro"/>
</dbReference>
<dbReference type="AlphaFoldDB" id="A0A6N3EAI2"/>
<sequence>MKQFMFNMPTKVLFGFGQLSHLHEQNLPGKKALIITSNGSSTKKYGYLDRVINELKTAGIDYAVFDQIRPNPTRQNVTDGAAMAKKEACDFVIALGGGSVMDATKCIALMMTNPGEIWDYSLSQQGGKQTAPYDAAPIVTITTSAGTGSEVDIAAVISNDELKEKTGIFFPSMFPTLSIVDPDLMMSVPPKFTAFQGMDAFFHAAESVINKNEHVMGEMFALKAIELIAKYLPQAYKDGSNKEARYHMAVANTLAGYYMLCTSPHTMEHIMGSYHEDLVHGAGLIMIAHEYYDFFAERQAAEEPMIKMAKAMGVKDATSGKDFIAALDNLLASINCDKLKMSDYGITKEELKTYPQRIADVLGGDITADPLPLSAEDYLSIFEKSYR</sequence>
<dbReference type="InterPro" id="IPR001670">
    <property type="entry name" value="ADH_Fe/GldA"/>
</dbReference>
<gene>
    <name evidence="4" type="primary">dhaT</name>
    <name evidence="4" type="ORF">VRLFYP33_01894</name>
</gene>
<feature type="domain" description="Fe-containing alcohol dehydrogenase-like C-terminal" evidence="3">
    <location>
        <begin position="193"/>
        <end position="385"/>
    </location>
</feature>
<evidence type="ECO:0000313" key="4">
    <source>
        <dbReference type="EMBL" id="VYU38080.1"/>
    </source>
</evidence>
<evidence type="ECO:0000259" key="2">
    <source>
        <dbReference type="Pfam" id="PF00465"/>
    </source>
</evidence>
<proteinExistence type="predicted"/>
<dbReference type="PANTHER" id="PTHR11496:SF104">
    <property type="entry name" value="3-DEOXY-ALPHA-D-MANNO-OCTULOSONATE 8-OXIDASE"/>
    <property type="match status" value="1"/>
</dbReference>
<dbReference type="Gene3D" id="1.20.1090.10">
    <property type="entry name" value="Dehydroquinate synthase-like - alpha domain"/>
    <property type="match status" value="1"/>
</dbReference>
<name>A0A6N3EAI2_9FIRM</name>
<organism evidence="4">
    <name type="scientific">Veillonella ratti</name>
    <dbReference type="NCBI Taxonomy" id="103892"/>
    <lineage>
        <taxon>Bacteria</taxon>
        <taxon>Bacillati</taxon>
        <taxon>Bacillota</taxon>
        <taxon>Negativicutes</taxon>
        <taxon>Veillonellales</taxon>
        <taxon>Veillonellaceae</taxon>
        <taxon>Veillonella</taxon>
    </lineage>
</organism>